<name>A0A7S3L667_9STRA</name>
<feature type="region of interest" description="Disordered" evidence="1">
    <location>
        <begin position="118"/>
        <end position="139"/>
    </location>
</feature>
<gene>
    <name evidence="2" type="ORF">ACOF00016_LOCUS7930</name>
</gene>
<proteinExistence type="predicted"/>
<dbReference type="AlphaFoldDB" id="A0A7S3L667"/>
<sequence length="206" mass="23410">MQWLKRQNEITGSEILQLEWELKKKKALMKRNSDQITFDNRRVNEETAMLPGIRDSATRNETEYKRSFNQFQNAVQQMKRITNMTFKPINDYFWKNDKTISNKLLANTVFESAVFESRNKSPSNNTLSYSPEPSNDVSPVRGTEFISPSSTTDGDHSLLGLSIGGGTPSYRYEALASPTPTMLGESPVAAAVIVFHVQTPYFWKLS</sequence>
<evidence type="ECO:0000313" key="2">
    <source>
        <dbReference type="EMBL" id="CAE0410455.1"/>
    </source>
</evidence>
<feature type="compositionally biased region" description="Polar residues" evidence="1">
    <location>
        <begin position="120"/>
        <end position="137"/>
    </location>
</feature>
<dbReference type="EMBL" id="HBIM01009367">
    <property type="protein sequence ID" value="CAE0410455.1"/>
    <property type="molecule type" value="Transcribed_RNA"/>
</dbReference>
<reference evidence="2" key="1">
    <citation type="submission" date="2021-01" db="EMBL/GenBank/DDBJ databases">
        <authorList>
            <person name="Corre E."/>
            <person name="Pelletier E."/>
            <person name="Niang G."/>
            <person name="Scheremetjew M."/>
            <person name="Finn R."/>
            <person name="Kale V."/>
            <person name="Holt S."/>
            <person name="Cochrane G."/>
            <person name="Meng A."/>
            <person name="Brown T."/>
            <person name="Cohen L."/>
        </authorList>
    </citation>
    <scope>NUCLEOTIDE SEQUENCE</scope>
    <source>
        <strain evidence="2">CCMP127</strain>
    </source>
</reference>
<protein>
    <submittedName>
        <fullName evidence="2">Uncharacterized protein</fullName>
    </submittedName>
</protein>
<organism evidence="2">
    <name type="scientific">Amphora coffeiformis</name>
    <dbReference type="NCBI Taxonomy" id="265554"/>
    <lineage>
        <taxon>Eukaryota</taxon>
        <taxon>Sar</taxon>
        <taxon>Stramenopiles</taxon>
        <taxon>Ochrophyta</taxon>
        <taxon>Bacillariophyta</taxon>
        <taxon>Bacillariophyceae</taxon>
        <taxon>Bacillariophycidae</taxon>
        <taxon>Thalassiophysales</taxon>
        <taxon>Catenulaceae</taxon>
        <taxon>Amphora</taxon>
    </lineage>
</organism>
<accession>A0A7S3L667</accession>
<evidence type="ECO:0000256" key="1">
    <source>
        <dbReference type="SAM" id="MobiDB-lite"/>
    </source>
</evidence>